<keyword evidence="7" id="KW-0067">ATP-binding</keyword>
<evidence type="ECO:0000259" key="15">
    <source>
        <dbReference type="PROSITE" id="PS01124"/>
    </source>
</evidence>
<dbReference type="SUPFAM" id="SSF53822">
    <property type="entry name" value="Periplasmic binding protein-like I"/>
    <property type="match status" value="1"/>
</dbReference>
<organism evidence="18 19">
    <name type="scientific">Barnesiella viscericola</name>
    <dbReference type="NCBI Taxonomy" id="397865"/>
    <lineage>
        <taxon>Bacteria</taxon>
        <taxon>Pseudomonadati</taxon>
        <taxon>Bacteroidota</taxon>
        <taxon>Bacteroidia</taxon>
        <taxon>Bacteroidales</taxon>
        <taxon>Barnesiellaceae</taxon>
        <taxon>Barnesiella</taxon>
    </lineage>
</organism>
<dbReference type="FunFam" id="1.10.10.60:FF:000284">
    <property type="entry name" value="Two-component system sensor histidine kinase/response regulator"/>
    <property type="match status" value="1"/>
</dbReference>
<dbReference type="InterPro" id="IPR009057">
    <property type="entry name" value="Homeodomain-like_sf"/>
</dbReference>
<dbReference type="PANTHER" id="PTHR43547">
    <property type="entry name" value="TWO-COMPONENT HISTIDINE KINASE"/>
    <property type="match status" value="1"/>
</dbReference>
<dbReference type="CDD" id="cd17574">
    <property type="entry name" value="REC_OmpR"/>
    <property type="match status" value="1"/>
</dbReference>
<feature type="chain" id="PRO_5037448662" description="histidine kinase" evidence="14">
    <location>
        <begin position="20"/>
        <end position="922"/>
    </location>
</feature>
<feature type="domain" description="Response regulatory" evidence="17">
    <location>
        <begin position="669"/>
        <end position="784"/>
    </location>
</feature>
<dbReference type="FunFam" id="1.10.287.130:FF:000045">
    <property type="entry name" value="Two-component system sensor histidine kinase/response regulator"/>
    <property type="match status" value="1"/>
</dbReference>
<evidence type="ECO:0000256" key="11">
    <source>
        <dbReference type="PROSITE-ProRule" id="PRU00169"/>
    </source>
</evidence>
<comment type="catalytic activity">
    <reaction evidence="1">
        <text>ATP + protein L-histidine = ADP + protein N-phospho-L-histidine.</text>
        <dbReference type="EC" id="2.7.13.3"/>
    </reaction>
</comment>
<evidence type="ECO:0000259" key="16">
    <source>
        <dbReference type="PROSITE" id="PS50109"/>
    </source>
</evidence>
<dbReference type="Pfam" id="PF12833">
    <property type="entry name" value="HTH_18"/>
    <property type="match status" value="1"/>
</dbReference>
<dbReference type="PROSITE" id="PS50110">
    <property type="entry name" value="RESPONSE_REGULATORY"/>
    <property type="match status" value="1"/>
</dbReference>
<reference evidence="18" key="1">
    <citation type="journal article" date="2021" name="PeerJ">
        <title>Extensive microbial diversity within the chicken gut microbiome revealed by metagenomics and culture.</title>
        <authorList>
            <person name="Gilroy R."/>
            <person name="Ravi A."/>
            <person name="Getino M."/>
            <person name="Pursley I."/>
            <person name="Horton D.L."/>
            <person name="Alikhan N.F."/>
            <person name="Baker D."/>
            <person name="Gharbi K."/>
            <person name="Hall N."/>
            <person name="Watson M."/>
            <person name="Adriaenssens E.M."/>
            <person name="Foster-Nyarko E."/>
            <person name="Jarju S."/>
            <person name="Secka A."/>
            <person name="Antonio M."/>
            <person name="Oren A."/>
            <person name="Chaudhuri R.R."/>
            <person name="La Ragione R."/>
            <person name="Hildebrand F."/>
            <person name="Pallen M.J."/>
        </authorList>
    </citation>
    <scope>NUCLEOTIDE SEQUENCE</scope>
    <source>
        <strain evidence="18">CHK121-7720</strain>
    </source>
</reference>
<evidence type="ECO:0000256" key="8">
    <source>
        <dbReference type="ARBA" id="ARBA00023012"/>
    </source>
</evidence>
<dbReference type="GO" id="GO:0000155">
    <property type="term" value="F:phosphorelay sensor kinase activity"/>
    <property type="evidence" value="ECO:0007669"/>
    <property type="project" value="InterPro"/>
</dbReference>
<dbReference type="InterPro" id="IPR003594">
    <property type="entry name" value="HATPase_dom"/>
</dbReference>
<dbReference type="Pfam" id="PF00072">
    <property type="entry name" value="Response_reg"/>
    <property type="match status" value="1"/>
</dbReference>
<name>A0A921SUF3_9BACT</name>
<dbReference type="Proteomes" id="UP000757103">
    <property type="component" value="Unassembled WGS sequence"/>
</dbReference>
<feature type="coiled-coil region" evidence="12">
    <location>
        <begin position="366"/>
        <end position="400"/>
    </location>
</feature>
<dbReference type="InterPro" id="IPR005467">
    <property type="entry name" value="His_kinase_dom"/>
</dbReference>
<keyword evidence="13" id="KW-1133">Transmembrane helix</keyword>
<sequence length="922" mass="103922">MRRLPILILLALCSIAALMLTSCHQEKSRILIGVSQCSDDEWRTQMNKEIAREALFYPGVTVEIRSAHDDNQKQIADIEYFMDEGADLIVVAPNEAEAIAPVIEKAYDRGIPVVLVDRKIDSDHYTAYIGADNYDMGHQIGTYIANRLHGKGNIVELTGLKGSTPARDRHRGLVDALSDEPGIRIVATADAGWFQQSAERAFDSILARQPHIDLVFAHNDRMASGAHEAAVREGRADEMLFVGVDALSGKGLGVNLVADSILDATFIYPTGGDRVVQVAMNILEGRDYPRETLLSTALVNRQNARIMQMQTAHISTLDEKIERLNSQLDAFLLRYSAQRMFLYACIVILVLVGILLVIMVRAFWTKNRLNAELSRQKQQLEEQRDQLITLSRQLEDATHAKLAFFTNVSHDFRTPLTLIADPVDQLSQSHNLDKHERFLLNIIHKNVTVLLRLVNQVLDFRKFEDGKLQMRLSQFDLRASLAEWTDAFRTLAFRKHIHFGIQADEQTDFTVTADAEKLERILYNLLSNAFKFTPENGTIRVMLSRFDREGEPFLRLQVTDTGVGMPAEHVQHIFDSFYQIDVHHAGSGIGLALVKAFVEMHHGTIHVDTTEGQGTCFTIEIPARQTGTLDPDTTRSAVLTNLKEGAVLAADQESLQTSTRELPPEDKKSVLVIDDNQDIRDYVRAVLQDEYHVLEAANGQEGIQMAMKYVPDAIICDVMMPVMDGMECCRRLKAEMQTSHIPVMMLTAYAMDEQKIKGYECGADSYIAKPFSARLLTARLHNLIDNRHRLQHFFTDNINTPVPQAKPTVNEVDKSFMEKLRHLIDENLSNPNLSVEELGEQIGLSRVQLYRKTKALCGYSPNELLRIARLKRAASLLASTEKTVAEITYEVGFSSPSYFTKCYKEYFGEIPTDFLKRKKGES</sequence>
<dbReference type="GO" id="GO:0043565">
    <property type="term" value="F:sequence-specific DNA binding"/>
    <property type="evidence" value="ECO:0007669"/>
    <property type="project" value="InterPro"/>
</dbReference>
<evidence type="ECO:0000256" key="5">
    <source>
        <dbReference type="ARBA" id="ARBA00022741"/>
    </source>
</evidence>
<evidence type="ECO:0000256" key="10">
    <source>
        <dbReference type="ARBA" id="ARBA00023163"/>
    </source>
</evidence>
<evidence type="ECO:0000256" key="4">
    <source>
        <dbReference type="ARBA" id="ARBA00022679"/>
    </source>
</evidence>
<dbReference type="SUPFAM" id="SSF52172">
    <property type="entry name" value="CheY-like"/>
    <property type="match status" value="1"/>
</dbReference>
<evidence type="ECO:0000259" key="17">
    <source>
        <dbReference type="PROSITE" id="PS50110"/>
    </source>
</evidence>
<evidence type="ECO:0000256" key="7">
    <source>
        <dbReference type="ARBA" id="ARBA00022840"/>
    </source>
</evidence>
<keyword evidence="5" id="KW-0547">Nucleotide-binding</keyword>
<keyword evidence="4" id="KW-0808">Transferase</keyword>
<keyword evidence="9" id="KW-0805">Transcription regulation</keyword>
<dbReference type="Gene3D" id="6.10.250.850">
    <property type="match status" value="1"/>
</dbReference>
<dbReference type="Gene3D" id="1.10.10.60">
    <property type="entry name" value="Homeodomain-like"/>
    <property type="match status" value="1"/>
</dbReference>
<proteinExistence type="predicted"/>
<dbReference type="SMART" id="SM00448">
    <property type="entry name" value="REC"/>
    <property type="match status" value="1"/>
</dbReference>
<dbReference type="SMART" id="SM00387">
    <property type="entry name" value="HATPase_c"/>
    <property type="match status" value="1"/>
</dbReference>
<evidence type="ECO:0000256" key="13">
    <source>
        <dbReference type="SAM" id="Phobius"/>
    </source>
</evidence>
<keyword evidence="10" id="KW-0804">Transcription</keyword>
<feature type="domain" description="Histidine kinase" evidence="16">
    <location>
        <begin position="407"/>
        <end position="625"/>
    </location>
</feature>
<feature type="domain" description="HTH araC/xylS-type" evidence="15">
    <location>
        <begin position="818"/>
        <end position="917"/>
    </location>
</feature>
<keyword evidence="6" id="KW-0418">Kinase</keyword>
<evidence type="ECO:0000313" key="19">
    <source>
        <dbReference type="Proteomes" id="UP000757103"/>
    </source>
</evidence>
<feature type="signal peptide" evidence="14">
    <location>
        <begin position="1"/>
        <end position="19"/>
    </location>
</feature>
<dbReference type="EC" id="2.7.13.3" evidence="2"/>
<dbReference type="InterPro" id="IPR003661">
    <property type="entry name" value="HisK_dim/P_dom"/>
</dbReference>
<dbReference type="Gene3D" id="3.40.50.2300">
    <property type="match status" value="3"/>
</dbReference>
<evidence type="ECO:0000256" key="12">
    <source>
        <dbReference type="SAM" id="Coils"/>
    </source>
</evidence>
<keyword evidence="12" id="KW-0175">Coiled coil</keyword>
<dbReference type="RefSeq" id="WP_273305593.1">
    <property type="nucleotide sequence ID" value="NZ_DYUD01000012.1"/>
</dbReference>
<dbReference type="InterPro" id="IPR004358">
    <property type="entry name" value="Sig_transdc_His_kin-like_C"/>
</dbReference>
<dbReference type="AlphaFoldDB" id="A0A921SUF3"/>
<dbReference type="SUPFAM" id="SSF55874">
    <property type="entry name" value="ATPase domain of HSP90 chaperone/DNA topoisomerase II/histidine kinase"/>
    <property type="match status" value="1"/>
</dbReference>
<evidence type="ECO:0000256" key="3">
    <source>
        <dbReference type="ARBA" id="ARBA00022553"/>
    </source>
</evidence>
<dbReference type="PROSITE" id="PS51257">
    <property type="entry name" value="PROKAR_LIPOPROTEIN"/>
    <property type="match status" value="1"/>
</dbReference>
<dbReference type="InterPro" id="IPR001789">
    <property type="entry name" value="Sig_transdc_resp-reg_receiver"/>
</dbReference>
<dbReference type="PROSITE" id="PS01124">
    <property type="entry name" value="HTH_ARAC_FAMILY_2"/>
    <property type="match status" value="1"/>
</dbReference>
<dbReference type="PROSITE" id="PS50109">
    <property type="entry name" value="HIS_KIN"/>
    <property type="match status" value="1"/>
</dbReference>
<dbReference type="GO" id="GO:0005524">
    <property type="term" value="F:ATP binding"/>
    <property type="evidence" value="ECO:0007669"/>
    <property type="project" value="UniProtKB-KW"/>
</dbReference>
<keyword evidence="13" id="KW-0812">Transmembrane</keyword>
<dbReference type="Pfam" id="PF02518">
    <property type="entry name" value="HATPase_c"/>
    <property type="match status" value="1"/>
</dbReference>
<keyword evidence="14" id="KW-0732">Signal</keyword>
<gene>
    <name evidence="18" type="ORF">K8U91_03630</name>
</gene>
<dbReference type="InterPro" id="IPR011006">
    <property type="entry name" value="CheY-like_superfamily"/>
</dbReference>
<evidence type="ECO:0000256" key="6">
    <source>
        <dbReference type="ARBA" id="ARBA00022777"/>
    </source>
</evidence>
<dbReference type="GO" id="GO:0003700">
    <property type="term" value="F:DNA-binding transcription factor activity"/>
    <property type="evidence" value="ECO:0007669"/>
    <property type="project" value="InterPro"/>
</dbReference>
<feature type="transmembrane region" description="Helical" evidence="13">
    <location>
        <begin position="340"/>
        <end position="364"/>
    </location>
</feature>
<keyword evidence="3 11" id="KW-0597">Phosphoprotein</keyword>
<dbReference type="InterPro" id="IPR036097">
    <property type="entry name" value="HisK_dim/P_sf"/>
</dbReference>
<accession>A0A921SUF3</accession>
<evidence type="ECO:0000256" key="1">
    <source>
        <dbReference type="ARBA" id="ARBA00000085"/>
    </source>
</evidence>
<dbReference type="PRINTS" id="PR00344">
    <property type="entry name" value="BCTRLSENSOR"/>
</dbReference>
<comment type="caution">
    <text evidence="18">The sequence shown here is derived from an EMBL/GenBank/DDBJ whole genome shotgun (WGS) entry which is preliminary data.</text>
</comment>
<dbReference type="Gene3D" id="3.30.565.10">
    <property type="entry name" value="Histidine kinase-like ATPase, C-terminal domain"/>
    <property type="match status" value="1"/>
</dbReference>
<dbReference type="Pfam" id="PF00512">
    <property type="entry name" value="HisKA"/>
    <property type="match status" value="1"/>
</dbReference>
<evidence type="ECO:0000256" key="14">
    <source>
        <dbReference type="SAM" id="SignalP"/>
    </source>
</evidence>
<reference evidence="18" key="2">
    <citation type="submission" date="2021-09" db="EMBL/GenBank/DDBJ databases">
        <authorList>
            <person name="Gilroy R."/>
        </authorList>
    </citation>
    <scope>NUCLEOTIDE SEQUENCE</scope>
    <source>
        <strain evidence="18">CHK121-7720</strain>
    </source>
</reference>
<dbReference type="SMART" id="SM00342">
    <property type="entry name" value="HTH_ARAC"/>
    <property type="match status" value="1"/>
</dbReference>
<dbReference type="FunFam" id="3.40.50.2300:FF:000138">
    <property type="entry name" value="Two-component system sensor histidine kinase/response regulator"/>
    <property type="match status" value="1"/>
</dbReference>
<dbReference type="EMBL" id="DYUD01000012">
    <property type="protein sequence ID" value="HJG88553.1"/>
    <property type="molecule type" value="Genomic_DNA"/>
</dbReference>
<dbReference type="PANTHER" id="PTHR43547:SF2">
    <property type="entry name" value="HYBRID SIGNAL TRANSDUCTION HISTIDINE KINASE C"/>
    <property type="match status" value="1"/>
</dbReference>
<dbReference type="SUPFAM" id="SSF46689">
    <property type="entry name" value="Homeodomain-like"/>
    <property type="match status" value="1"/>
</dbReference>
<evidence type="ECO:0000313" key="18">
    <source>
        <dbReference type="EMBL" id="HJG88553.1"/>
    </source>
</evidence>
<keyword evidence="13" id="KW-0472">Membrane</keyword>
<dbReference type="InterPro" id="IPR018060">
    <property type="entry name" value="HTH_AraC"/>
</dbReference>
<dbReference type="CDD" id="cd06308">
    <property type="entry name" value="PBP1_sensor_kinase-like"/>
    <property type="match status" value="1"/>
</dbReference>
<dbReference type="Pfam" id="PF13407">
    <property type="entry name" value="Peripla_BP_4"/>
    <property type="match status" value="1"/>
</dbReference>
<dbReference type="Gene3D" id="1.10.287.130">
    <property type="match status" value="1"/>
</dbReference>
<dbReference type="InterPro" id="IPR036890">
    <property type="entry name" value="HATPase_C_sf"/>
</dbReference>
<evidence type="ECO:0000256" key="2">
    <source>
        <dbReference type="ARBA" id="ARBA00012438"/>
    </source>
</evidence>
<dbReference type="CDD" id="cd00082">
    <property type="entry name" value="HisKA"/>
    <property type="match status" value="1"/>
</dbReference>
<feature type="modified residue" description="4-aspartylphosphate" evidence="11">
    <location>
        <position position="717"/>
    </location>
</feature>
<protein>
    <recommendedName>
        <fullName evidence="2">histidine kinase</fullName>
        <ecNumber evidence="2">2.7.13.3</ecNumber>
    </recommendedName>
</protein>
<evidence type="ECO:0000256" key="9">
    <source>
        <dbReference type="ARBA" id="ARBA00023015"/>
    </source>
</evidence>
<dbReference type="FunFam" id="3.30.565.10:FF:000037">
    <property type="entry name" value="Hybrid sensor histidine kinase/response regulator"/>
    <property type="match status" value="1"/>
</dbReference>
<dbReference type="InterPro" id="IPR028082">
    <property type="entry name" value="Peripla_BP_I"/>
</dbReference>
<dbReference type="SMART" id="SM00388">
    <property type="entry name" value="HisKA"/>
    <property type="match status" value="1"/>
</dbReference>
<dbReference type="InterPro" id="IPR025997">
    <property type="entry name" value="SBP_2_dom"/>
</dbReference>
<dbReference type="SUPFAM" id="SSF47384">
    <property type="entry name" value="Homodimeric domain of signal transducing histidine kinase"/>
    <property type="match status" value="1"/>
</dbReference>
<keyword evidence="8" id="KW-0902">Two-component regulatory system</keyword>